<reference evidence="2 3" key="1">
    <citation type="submission" date="2019-05" db="EMBL/GenBank/DDBJ databases">
        <title>Another draft genome of Portunus trituberculatus and its Hox gene families provides insights of decapod evolution.</title>
        <authorList>
            <person name="Jeong J.-H."/>
            <person name="Song I."/>
            <person name="Kim S."/>
            <person name="Choi T."/>
            <person name="Kim D."/>
            <person name="Ryu S."/>
            <person name="Kim W."/>
        </authorList>
    </citation>
    <scope>NUCLEOTIDE SEQUENCE [LARGE SCALE GENOMIC DNA]</scope>
    <source>
        <tissue evidence="2">Muscle</tissue>
    </source>
</reference>
<feature type="region of interest" description="Disordered" evidence="1">
    <location>
        <begin position="1"/>
        <end position="25"/>
    </location>
</feature>
<dbReference type="OrthoDB" id="8943665at2759"/>
<dbReference type="AlphaFoldDB" id="A0A5B7DTG4"/>
<evidence type="ECO:0000313" key="2">
    <source>
        <dbReference type="EMBL" id="MPC24931.1"/>
    </source>
</evidence>
<evidence type="ECO:0000256" key="1">
    <source>
        <dbReference type="SAM" id="MobiDB-lite"/>
    </source>
</evidence>
<gene>
    <name evidence="2" type="ORF">E2C01_018024</name>
</gene>
<dbReference type="EMBL" id="VSRR010001391">
    <property type="protein sequence ID" value="MPC24931.1"/>
    <property type="molecule type" value="Genomic_DNA"/>
</dbReference>
<comment type="caution">
    <text evidence="2">The sequence shown here is derived from an EMBL/GenBank/DDBJ whole genome shotgun (WGS) entry which is preliminary data.</text>
</comment>
<name>A0A5B7DTG4_PORTR</name>
<dbReference type="Proteomes" id="UP000324222">
    <property type="component" value="Unassembled WGS sequence"/>
</dbReference>
<proteinExistence type="predicted"/>
<keyword evidence="3" id="KW-1185">Reference proteome</keyword>
<protein>
    <submittedName>
        <fullName evidence="2">Uncharacterized protein</fullName>
    </submittedName>
</protein>
<sequence>MDTDATLTAVTSEGEGGHDEKPQRKILQCDSDPGVILKAPSERETASCGGAKAGQGSSNLLASLTTLNFLLLLDSDWLLDRGPSYVEPQ</sequence>
<feature type="compositionally biased region" description="Polar residues" evidence="1">
    <location>
        <begin position="1"/>
        <end position="11"/>
    </location>
</feature>
<evidence type="ECO:0000313" key="3">
    <source>
        <dbReference type="Proteomes" id="UP000324222"/>
    </source>
</evidence>
<organism evidence="2 3">
    <name type="scientific">Portunus trituberculatus</name>
    <name type="common">Swimming crab</name>
    <name type="synonym">Neptunus trituberculatus</name>
    <dbReference type="NCBI Taxonomy" id="210409"/>
    <lineage>
        <taxon>Eukaryota</taxon>
        <taxon>Metazoa</taxon>
        <taxon>Ecdysozoa</taxon>
        <taxon>Arthropoda</taxon>
        <taxon>Crustacea</taxon>
        <taxon>Multicrustacea</taxon>
        <taxon>Malacostraca</taxon>
        <taxon>Eumalacostraca</taxon>
        <taxon>Eucarida</taxon>
        <taxon>Decapoda</taxon>
        <taxon>Pleocyemata</taxon>
        <taxon>Brachyura</taxon>
        <taxon>Eubrachyura</taxon>
        <taxon>Portunoidea</taxon>
        <taxon>Portunidae</taxon>
        <taxon>Portuninae</taxon>
        <taxon>Portunus</taxon>
    </lineage>
</organism>
<accession>A0A5B7DTG4</accession>